<evidence type="ECO:0000313" key="3">
    <source>
        <dbReference type="Proteomes" id="UP000766550"/>
    </source>
</evidence>
<dbReference type="InterPro" id="IPR036236">
    <property type="entry name" value="Znf_C2H2_sf"/>
</dbReference>
<dbReference type="EMBL" id="JAHQXF010000003">
    <property type="protein sequence ID" value="MBV0926160.1"/>
    <property type="molecule type" value="Genomic_DNA"/>
</dbReference>
<keyword evidence="3" id="KW-1185">Reference proteome</keyword>
<dbReference type="InterPro" id="IPR013087">
    <property type="entry name" value="Znf_C2H2_type"/>
</dbReference>
<evidence type="ECO:0000313" key="2">
    <source>
        <dbReference type="EMBL" id="MBV0926160.1"/>
    </source>
</evidence>
<organism evidence="2 3">
    <name type="scientific">Haloarcula limicola</name>
    <dbReference type="NCBI Taxonomy" id="1429915"/>
    <lineage>
        <taxon>Archaea</taxon>
        <taxon>Methanobacteriati</taxon>
        <taxon>Methanobacteriota</taxon>
        <taxon>Stenosarchaea group</taxon>
        <taxon>Halobacteria</taxon>
        <taxon>Halobacteriales</taxon>
        <taxon>Haloarculaceae</taxon>
        <taxon>Haloarcula</taxon>
    </lineage>
</organism>
<dbReference type="SUPFAM" id="SSF57667">
    <property type="entry name" value="beta-beta-alpha zinc fingers"/>
    <property type="match status" value="1"/>
</dbReference>
<gene>
    <name evidence="2" type="ORF">KTS45_18290</name>
</gene>
<reference evidence="2 3" key="1">
    <citation type="submission" date="2021-06" db="EMBL/GenBank/DDBJ databases">
        <title>New haloarchaea isolates fom saline soil.</title>
        <authorList>
            <person name="Duran-Viseras A."/>
            <person name="Sanchez-Porro C.S."/>
            <person name="Ventosa A."/>
        </authorList>
    </citation>
    <scope>NUCLEOTIDE SEQUENCE [LARGE SCALE GENOMIC DNA]</scope>
    <source>
        <strain evidence="2 3">JCM 183640</strain>
    </source>
</reference>
<protein>
    <submittedName>
        <fullName evidence="2">C2H2-type zinc finger protein</fullName>
    </submittedName>
</protein>
<dbReference type="AlphaFoldDB" id="A0A8J7Y7J2"/>
<dbReference type="Proteomes" id="UP000766550">
    <property type="component" value="Unassembled WGS sequence"/>
</dbReference>
<name>A0A8J7Y7J2_9EURY</name>
<dbReference type="Gene3D" id="3.30.160.60">
    <property type="entry name" value="Classic Zinc Finger"/>
    <property type="match status" value="1"/>
</dbReference>
<dbReference type="PROSITE" id="PS50157">
    <property type="entry name" value="ZINC_FINGER_C2H2_2"/>
    <property type="match status" value="1"/>
</dbReference>
<proteinExistence type="predicted"/>
<dbReference type="Pfam" id="PF13912">
    <property type="entry name" value="zf-C2H2_6"/>
    <property type="match status" value="1"/>
</dbReference>
<evidence type="ECO:0000259" key="1">
    <source>
        <dbReference type="PROSITE" id="PS50157"/>
    </source>
</evidence>
<sequence length="34" mass="4016">MTDQYQCQYCDAAFESVTELNDHRDENHQEKLGP</sequence>
<accession>A0A8J7Y7J2</accession>
<feature type="domain" description="C2H2-type" evidence="1">
    <location>
        <begin position="5"/>
        <end position="33"/>
    </location>
</feature>
<dbReference type="RefSeq" id="WP_174242506.1">
    <property type="nucleotide sequence ID" value="NZ_JAHQXF010000003.1"/>
</dbReference>
<comment type="caution">
    <text evidence="2">The sequence shown here is derived from an EMBL/GenBank/DDBJ whole genome shotgun (WGS) entry which is preliminary data.</text>
</comment>
<dbReference type="PROSITE" id="PS00028">
    <property type="entry name" value="ZINC_FINGER_C2H2_1"/>
    <property type="match status" value="1"/>
</dbReference>